<organism evidence="5 6">
    <name type="scientific">Eubacterium ruminantium</name>
    <dbReference type="NCBI Taxonomy" id="42322"/>
    <lineage>
        <taxon>Bacteria</taxon>
        <taxon>Bacillati</taxon>
        <taxon>Bacillota</taxon>
        <taxon>Clostridia</taxon>
        <taxon>Eubacteriales</taxon>
        <taxon>Eubacteriaceae</taxon>
        <taxon>Eubacterium</taxon>
    </lineage>
</organism>
<sequence length="224" mass="26081">MKLEMDQNEYLPLREVVFRTLRNAIIKGEFMPGERLMEEKIAANLGVSRTPVREAIRMLELEGLVVMIPRKGAEVANITVKDLRDALEVRMALEELSVVLACERIDDEGKKKLLTAGVEFKEAINSKLVPAIVEKDERFHDVIFEASQNQRLITMAMNLREKVYRYRFEYVKVFSYHDKLITEHDEITKAIFRGDKEAAQKIMRKHIYDQEQIVIENTIRENGN</sequence>
<dbReference type="EMBL" id="FUXA01000008">
    <property type="protein sequence ID" value="SJZ74617.1"/>
    <property type="molecule type" value="Genomic_DNA"/>
</dbReference>
<accession>A0A1T4N6D5</accession>
<dbReference type="AlphaFoldDB" id="A0A1T4N6D5"/>
<evidence type="ECO:0000313" key="6">
    <source>
        <dbReference type="Proteomes" id="UP000189857"/>
    </source>
</evidence>
<evidence type="ECO:0000259" key="4">
    <source>
        <dbReference type="PROSITE" id="PS50949"/>
    </source>
</evidence>
<dbReference type="Proteomes" id="UP000189857">
    <property type="component" value="Unassembled WGS sequence"/>
</dbReference>
<dbReference type="GO" id="GO:0003700">
    <property type="term" value="F:DNA-binding transcription factor activity"/>
    <property type="evidence" value="ECO:0007669"/>
    <property type="project" value="InterPro"/>
</dbReference>
<dbReference type="SMART" id="SM00345">
    <property type="entry name" value="HTH_GNTR"/>
    <property type="match status" value="1"/>
</dbReference>
<dbReference type="Pfam" id="PF00392">
    <property type="entry name" value="GntR"/>
    <property type="match status" value="1"/>
</dbReference>
<feature type="domain" description="HTH gntR-type" evidence="4">
    <location>
        <begin position="11"/>
        <end position="78"/>
    </location>
</feature>
<keyword evidence="1" id="KW-0805">Transcription regulation</keyword>
<evidence type="ECO:0000256" key="2">
    <source>
        <dbReference type="ARBA" id="ARBA00023125"/>
    </source>
</evidence>
<evidence type="ECO:0000256" key="1">
    <source>
        <dbReference type="ARBA" id="ARBA00023015"/>
    </source>
</evidence>
<dbReference type="PANTHER" id="PTHR43537:SF24">
    <property type="entry name" value="GLUCONATE OPERON TRANSCRIPTIONAL REPRESSOR"/>
    <property type="match status" value="1"/>
</dbReference>
<dbReference type="OrthoDB" id="9781630at2"/>
<protein>
    <submittedName>
        <fullName evidence="5">Transcriptional regulator, GntR family</fullName>
    </submittedName>
</protein>
<evidence type="ECO:0000313" key="5">
    <source>
        <dbReference type="EMBL" id="SJZ74617.1"/>
    </source>
</evidence>
<dbReference type="Gene3D" id="1.10.10.10">
    <property type="entry name" value="Winged helix-like DNA-binding domain superfamily/Winged helix DNA-binding domain"/>
    <property type="match status" value="1"/>
</dbReference>
<dbReference type="RefSeq" id="WP_078787327.1">
    <property type="nucleotide sequence ID" value="NZ_CACZYW010000004.1"/>
</dbReference>
<keyword evidence="2" id="KW-0238">DNA-binding</keyword>
<gene>
    <name evidence="5" type="ORF">SAMN02745110_01489</name>
</gene>
<dbReference type="PRINTS" id="PR00035">
    <property type="entry name" value="HTHGNTR"/>
</dbReference>
<dbReference type="InterPro" id="IPR008920">
    <property type="entry name" value="TF_FadR/GntR_C"/>
</dbReference>
<dbReference type="Pfam" id="PF07729">
    <property type="entry name" value="FCD"/>
    <property type="match status" value="1"/>
</dbReference>
<dbReference type="SUPFAM" id="SSF46785">
    <property type="entry name" value="Winged helix' DNA-binding domain"/>
    <property type="match status" value="1"/>
</dbReference>
<evidence type="ECO:0000256" key="3">
    <source>
        <dbReference type="ARBA" id="ARBA00023163"/>
    </source>
</evidence>
<dbReference type="InterPro" id="IPR036388">
    <property type="entry name" value="WH-like_DNA-bd_sf"/>
</dbReference>
<dbReference type="PANTHER" id="PTHR43537">
    <property type="entry name" value="TRANSCRIPTIONAL REGULATOR, GNTR FAMILY"/>
    <property type="match status" value="1"/>
</dbReference>
<reference evidence="5 6" key="1">
    <citation type="submission" date="2017-02" db="EMBL/GenBank/DDBJ databases">
        <authorList>
            <person name="Peterson S.W."/>
        </authorList>
    </citation>
    <scope>NUCLEOTIDE SEQUENCE [LARGE SCALE GENOMIC DNA]</scope>
    <source>
        <strain evidence="5 6">ATCC 17233</strain>
    </source>
</reference>
<dbReference type="InterPro" id="IPR036390">
    <property type="entry name" value="WH_DNA-bd_sf"/>
</dbReference>
<dbReference type="InterPro" id="IPR011711">
    <property type="entry name" value="GntR_C"/>
</dbReference>
<dbReference type="CDD" id="cd07377">
    <property type="entry name" value="WHTH_GntR"/>
    <property type="match status" value="1"/>
</dbReference>
<proteinExistence type="predicted"/>
<name>A0A1T4N6D5_9FIRM</name>
<dbReference type="Gene3D" id="1.20.120.530">
    <property type="entry name" value="GntR ligand-binding domain-like"/>
    <property type="match status" value="1"/>
</dbReference>
<dbReference type="PROSITE" id="PS50949">
    <property type="entry name" value="HTH_GNTR"/>
    <property type="match status" value="1"/>
</dbReference>
<dbReference type="InterPro" id="IPR000524">
    <property type="entry name" value="Tscrpt_reg_HTH_GntR"/>
</dbReference>
<dbReference type="SMART" id="SM00895">
    <property type="entry name" value="FCD"/>
    <property type="match status" value="1"/>
</dbReference>
<keyword evidence="6" id="KW-1185">Reference proteome</keyword>
<dbReference type="SUPFAM" id="SSF48008">
    <property type="entry name" value="GntR ligand-binding domain-like"/>
    <property type="match status" value="1"/>
</dbReference>
<keyword evidence="3" id="KW-0804">Transcription</keyword>
<dbReference type="GO" id="GO:0003677">
    <property type="term" value="F:DNA binding"/>
    <property type="evidence" value="ECO:0007669"/>
    <property type="project" value="UniProtKB-KW"/>
</dbReference>